<reference evidence="3" key="1">
    <citation type="submission" date="2019-10" db="EMBL/GenBank/DDBJ databases">
        <authorList>
            <person name="Soares A.E.R."/>
            <person name="Aleixo A."/>
            <person name="Schneider P."/>
            <person name="Miyaki C.Y."/>
            <person name="Schneider M.P."/>
            <person name="Mello C."/>
            <person name="Vasconcelos A.T.R."/>
        </authorList>
    </citation>
    <scope>NUCLEOTIDE SEQUENCE</scope>
    <source>
        <tissue evidence="3">Muscle</tissue>
    </source>
</reference>
<evidence type="ECO:0000256" key="2">
    <source>
        <dbReference type="SAM" id="Phobius"/>
    </source>
</evidence>
<organism evidence="3 4">
    <name type="scientific">Willisornis vidua</name>
    <name type="common">Xingu scale-backed antbird</name>
    <dbReference type="NCBI Taxonomy" id="1566151"/>
    <lineage>
        <taxon>Eukaryota</taxon>
        <taxon>Metazoa</taxon>
        <taxon>Chordata</taxon>
        <taxon>Craniata</taxon>
        <taxon>Vertebrata</taxon>
        <taxon>Euteleostomi</taxon>
        <taxon>Archelosauria</taxon>
        <taxon>Archosauria</taxon>
        <taxon>Dinosauria</taxon>
        <taxon>Saurischia</taxon>
        <taxon>Theropoda</taxon>
        <taxon>Coelurosauria</taxon>
        <taxon>Aves</taxon>
        <taxon>Neognathae</taxon>
        <taxon>Neoaves</taxon>
        <taxon>Telluraves</taxon>
        <taxon>Australaves</taxon>
        <taxon>Passeriformes</taxon>
        <taxon>Thamnophilidae</taxon>
        <taxon>Willisornis</taxon>
    </lineage>
</organism>
<proteinExistence type="predicted"/>
<evidence type="ECO:0000313" key="4">
    <source>
        <dbReference type="Proteomes" id="UP001145742"/>
    </source>
</evidence>
<evidence type="ECO:0000313" key="3">
    <source>
        <dbReference type="EMBL" id="KAJ7411528.1"/>
    </source>
</evidence>
<dbReference type="Proteomes" id="UP001145742">
    <property type="component" value="Unassembled WGS sequence"/>
</dbReference>
<name>A0ABQ9CY38_9PASS</name>
<dbReference type="EMBL" id="WHWB01034315">
    <property type="protein sequence ID" value="KAJ7411528.1"/>
    <property type="molecule type" value="Genomic_DNA"/>
</dbReference>
<keyword evidence="2" id="KW-0812">Transmembrane</keyword>
<comment type="caution">
    <text evidence="3">The sequence shown here is derived from an EMBL/GenBank/DDBJ whole genome shotgun (WGS) entry which is preliminary data.</text>
</comment>
<feature type="transmembrane region" description="Helical" evidence="2">
    <location>
        <begin position="118"/>
        <end position="140"/>
    </location>
</feature>
<keyword evidence="4" id="KW-1185">Reference proteome</keyword>
<sequence length="159" mass="18020">MLMRMQMRWAGHLSRMEDHHLLKIALYGELATSCHKRGVPKKRYKDSLKQHLRLGLIECHQWSTLASSQDSWGHTIHNAAASFENAHRISLKEKRQSRKNRSSPISPKRRSTVPFATGLAYPASAVLAASMLAASMGSAFPKSSFVKPSHYEKTCWYNL</sequence>
<feature type="region of interest" description="Disordered" evidence="1">
    <location>
        <begin position="88"/>
        <end position="111"/>
    </location>
</feature>
<protein>
    <submittedName>
        <fullName evidence="3">Uncharacterized protein</fullName>
    </submittedName>
</protein>
<accession>A0ABQ9CY38</accession>
<evidence type="ECO:0000256" key="1">
    <source>
        <dbReference type="SAM" id="MobiDB-lite"/>
    </source>
</evidence>
<gene>
    <name evidence="3" type="ORF">WISP_102353</name>
</gene>
<keyword evidence="2" id="KW-0472">Membrane</keyword>
<feature type="compositionally biased region" description="Basic residues" evidence="1">
    <location>
        <begin position="95"/>
        <end position="111"/>
    </location>
</feature>
<keyword evidence="2" id="KW-1133">Transmembrane helix</keyword>